<feature type="region of interest" description="Disordered" evidence="1">
    <location>
        <begin position="1"/>
        <end position="55"/>
    </location>
</feature>
<gene>
    <name evidence="2" type="ORF">GCM10014715_18920</name>
</gene>
<protein>
    <submittedName>
        <fullName evidence="2">Uncharacterized protein</fullName>
    </submittedName>
</protein>
<evidence type="ECO:0000256" key="1">
    <source>
        <dbReference type="SAM" id="MobiDB-lite"/>
    </source>
</evidence>
<name>A0A918ZQY6_9ACTN</name>
<evidence type="ECO:0000313" key="3">
    <source>
        <dbReference type="Proteomes" id="UP000641386"/>
    </source>
</evidence>
<feature type="compositionally biased region" description="Gly residues" evidence="1">
    <location>
        <begin position="20"/>
        <end position="29"/>
    </location>
</feature>
<sequence length="55" mass="5877">MYGTDVMSAFHAPPVPTTDGTGGAHGGLRGRVSLLNRNDRGRPRGLFPERRAGSR</sequence>
<reference evidence="2" key="1">
    <citation type="journal article" date="2014" name="Int. J. Syst. Evol. Microbiol.">
        <title>Complete genome sequence of Corynebacterium casei LMG S-19264T (=DSM 44701T), isolated from a smear-ripened cheese.</title>
        <authorList>
            <consortium name="US DOE Joint Genome Institute (JGI-PGF)"/>
            <person name="Walter F."/>
            <person name="Albersmeier A."/>
            <person name="Kalinowski J."/>
            <person name="Ruckert C."/>
        </authorList>
    </citation>
    <scope>NUCLEOTIDE SEQUENCE</scope>
    <source>
        <strain evidence="2">JCM 3302</strain>
    </source>
</reference>
<comment type="caution">
    <text evidence="2">The sequence shown here is derived from an EMBL/GenBank/DDBJ whole genome shotgun (WGS) entry which is preliminary data.</text>
</comment>
<dbReference type="Proteomes" id="UP000641386">
    <property type="component" value="Unassembled WGS sequence"/>
</dbReference>
<keyword evidence="3" id="KW-1185">Reference proteome</keyword>
<evidence type="ECO:0000313" key="2">
    <source>
        <dbReference type="EMBL" id="GHE65511.1"/>
    </source>
</evidence>
<dbReference type="EMBL" id="BNBC01000006">
    <property type="protein sequence ID" value="GHE65511.1"/>
    <property type="molecule type" value="Genomic_DNA"/>
</dbReference>
<organism evidence="2 3">
    <name type="scientific">Streptomyces spiralis</name>
    <dbReference type="NCBI Taxonomy" id="66376"/>
    <lineage>
        <taxon>Bacteria</taxon>
        <taxon>Bacillati</taxon>
        <taxon>Actinomycetota</taxon>
        <taxon>Actinomycetes</taxon>
        <taxon>Kitasatosporales</taxon>
        <taxon>Streptomycetaceae</taxon>
        <taxon>Streptomyces</taxon>
    </lineage>
</organism>
<dbReference type="AlphaFoldDB" id="A0A918ZQY6"/>
<proteinExistence type="predicted"/>
<feature type="compositionally biased region" description="Basic and acidic residues" evidence="1">
    <location>
        <begin position="37"/>
        <end position="55"/>
    </location>
</feature>
<reference evidence="2" key="2">
    <citation type="submission" date="2020-09" db="EMBL/GenBank/DDBJ databases">
        <authorList>
            <person name="Sun Q."/>
            <person name="Ohkuma M."/>
        </authorList>
    </citation>
    <scope>NUCLEOTIDE SEQUENCE</scope>
    <source>
        <strain evidence="2">JCM 3302</strain>
    </source>
</reference>
<accession>A0A918ZQY6</accession>